<name>A0A5K7YMH8_9BACT</name>
<keyword evidence="12" id="KW-0670">Pyruvate</keyword>
<keyword evidence="4" id="KW-0413">Isomerase</keyword>
<dbReference type="PANTHER" id="PTHR11954:SF6">
    <property type="entry name" value="MACROPHAGE MIGRATION INHIBITORY FACTOR"/>
    <property type="match status" value="1"/>
</dbReference>
<proteinExistence type="predicted"/>
<dbReference type="GO" id="GO:0050178">
    <property type="term" value="F:phenylpyruvate tautomerase activity"/>
    <property type="evidence" value="ECO:0007669"/>
    <property type="project" value="UniProtKB-EC"/>
</dbReference>
<evidence type="ECO:0000256" key="9">
    <source>
        <dbReference type="ARBA" id="ARBA00041631"/>
    </source>
</evidence>
<evidence type="ECO:0000256" key="3">
    <source>
        <dbReference type="ARBA" id="ARBA00022525"/>
    </source>
</evidence>
<evidence type="ECO:0000256" key="1">
    <source>
        <dbReference type="ARBA" id="ARBA00004613"/>
    </source>
</evidence>
<evidence type="ECO:0000256" key="4">
    <source>
        <dbReference type="ARBA" id="ARBA00023235"/>
    </source>
</evidence>
<sequence length="115" mass="12428">MPYFSIRTSQTLEASAVTALTRKASAFAAELLGKPESYVMTSLQPGSAMTFAGSHEPAAFIEVRSIGLAEAHCSAFAEKISAFIHLQLGIDPNRVFIDFTDLPPSRFAWNGKTFA</sequence>
<organism evidence="12 13">
    <name type="scientific">Desulfosarcina alkanivorans</name>
    <dbReference type="NCBI Taxonomy" id="571177"/>
    <lineage>
        <taxon>Bacteria</taxon>
        <taxon>Pseudomonadati</taxon>
        <taxon>Thermodesulfobacteriota</taxon>
        <taxon>Desulfobacteria</taxon>
        <taxon>Desulfobacterales</taxon>
        <taxon>Desulfosarcinaceae</taxon>
        <taxon>Desulfosarcina</taxon>
    </lineage>
</organism>
<dbReference type="AlphaFoldDB" id="A0A5K7YMH8"/>
<accession>A0A5K7YMH8</accession>
<dbReference type="GO" id="GO:0004167">
    <property type="term" value="F:dopachrome isomerase activity"/>
    <property type="evidence" value="ECO:0007669"/>
    <property type="project" value="UniProtKB-EC"/>
</dbReference>
<dbReference type="GO" id="GO:0005125">
    <property type="term" value="F:cytokine activity"/>
    <property type="evidence" value="ECO:0007669"/>
    <property type="project" value="UniProtKB-KW"/>
</dbReference>
<protein>
    <recommendedName>
        <fullName evidence="11">L-dopachrome isomerase</fullName>
        <ecNumber evidence="8">5.3.2.1</ecNumber>
        <ecNumber evidence="7">5.3.3.12</ecNumber>
    </recommendedName>
    <alternativeName>
        <fullName evidence="9">L-dopachrome tautomerase</fullName>
    </alternativeName>
    <alternativeName>
        <fullName evidence="10">Phenylpyruvate tautomerase</fullName>
    </alternativeName>
</protein>
<evidence type="ECO:0000313" key="12">
    <source>
        <dbReference type="EMBL" id="BBO70416.1"/>
    </source>
</evidence>
<dbReference type="InterPro" id="IPR014347">
    <property type="entry name" value="Tautomerase/MIF_sf"/>
</dbReference>
<evidence type="ECO:0000256" key="2">
    <source>
        <dbReference type="ARBA" id="ARBA00022514"/>
    </source>
</evidence>
<evidence type="ECO:0000256" key="5">
    <source>
        <dbReference type="ARBA" id="ARBA00036735"/>
    </source>
</evidence>
<dbReference type="SUPFAM" id="SSF55331">
    <property type="entry name" value="Tautomerase/MIF"/>
    <property type="match status" value="1"/>
</dbReference>
<comment type="catalytic activity">
    <reaction evidence="5">
        <text>3-phenylpyruvate = enol-phenylpyruvate</text>
        <dbReference type="Rhea" id="RHEA:17097"/>
        <dbReference type="ChEBI" id="CHEBI:16815"/>
        <dbReference type="ChEBI" id="CHEBI:18005"/>
        <dbReference type="EC" id="5.3.2.1"/>
    </reaction>
</comment>
<evidence type="ECO:0000256" key="10">
    <source>
        <dbReference type="ARBA" id="ARBA00041912"/>
    </source>
</evidence>
<evidence type="ECO:0000256" key="11">
    <source>
        <dbReference type="ARBA" id="ARBA00042730"/>
    </source>
</evidence>
<evidence type="ECO:0000256" key="7">
    <source>
        <dbReference type="ARBA" id="ARBA00038932"/>
    </source>
</evidence>
<keyword evidence="3" id="KW-0964">Secreted</keyword>
<keyword evidence="13" id="KW-1185">Reference proteome</keyword>
<dbReference type="EMBL" id="AP021874">
    <property type="protein sequence ID" value="BBO70416.1"/>
    <property type="molecule type" value="Genomic_DNA"/>
</dbReference>
<dbReference type="KEGG" id="dalk:DSCA_43460"/>
<dbReference type="EC" id="5.3.2.1" evidence="8"/>
<keyword evidence="2" id="KW-0202">Cytokine</keyword>
<reference evidence="12 13" key="1">
    <citation type="submission" date="2019-11" db="EMBL/GenBank/DDBJ databases">
        <title>Comparative genomics of hydrocarbon-degrading Desulfosarcina strains.</title>
        <authorList>
            <person name="Watanabe M."/>
            <person name="Kojima H."/>
            <person name="Fukui M."/>
        </authorList>
    </citation>
    <scope>NUCLEOTIDE SEQUENCE [LARGE SCALE GENOMIC DNA]</scope>
    <source>
        <strain evidence="12 13">PL12</strain>
    </source>
</reference>
<comment type="subcellular location">
    <subcellularLocation>
        <location evidence="1">Secreted</location>
    </subcellularLocation>
</comment>
<dbReference type="GO" id="GO:0005615">
    <property type="term" value="C:extracellular space"/>
    <property type="evidence" value="ECO:0007669"/>
    <property type="project" value="UniProtKB-KW"/>
</dbReference>
<dbReference type="Pfam" id="PF01187">
    <property type="entry name" value="MIF"/>
    <property type="match status" value="1"/>
</dbReference>
<comment type="catalytic activity">
    <reaction evidence="6">
        <text>L-dopachrome = 5,6-dihydroxyindole-2-carboxylate</text>
        <dbReference type="Rhea" id="RHEA:13041"/>
        <dbReference type="ChEBI" id="CHEBI:16875"/>
        <dbReference type="ChEBI" id="CHEBI:57509"/>
        <dbReference type="EC" id="5.3.3.12"/>
    </reaction>
</comment>
<evidence type="ECO:0000313" key="13">
    <source>
        <dbReference type="Proteomes" id="UP000427906"/>
    </source>
</evidence>
<evidence type="ECO:0000256" key="6">
    <source>
        <dbReference type="ARBA" id="ARBA00036823"/>
    </source>
</evidence>
<evidence type="ECO:0000256" key="8">
    <source>
        <dbReference type="ARBA" id="ARBA00039086"/>
    </source>
</evidence>
<dbReference type="PANTHER" id="PTHR11954">
    <property type="entry name" value="D-DOPACHROME DECARBOXYLASE"/>
    <property type="match status" value="1"/>
</dbReference>
<dbReference type="InterPro" id="IPR001398">
    <property type="entry name" value="Macrophage_inhib_fac"/>
</dbReference>
<dbReference type="Proteomes" id="UP000427906">
    <property type="component" value="Chromosome"/>
</dbReference>
<dbReference type="Gene3D" id="3.30.429.10">
    <property type="entry name" value="Macrophage Migration Inhibitory Factor"/>
    <property type="match status" value="1"/>
</dbReference>
<dbReference type="EC" id="5.3.3.12" evidence="7"/>
<gene>
    <name evidence="12" type="ORF">DSCA_43460</name>
</gene>